<dbReference type="AlphaFoldDB" id="A0A4P6JJC8"/>
<dbReference type="EMBL" id="CP035758">
    <property type="protein sequence ID" value="QBD75199.1"/>
    <property type="molecule type" value="Genomic_DNA"/>
</dbReference>
<evidence type="ECO:0000313" key="1">
    <source>
        <dbReference type="EMBL" id="QBD75199.1"/>
    </source>
</evidence>
<proteinExistence type="predicted"/>
<dbReference type="KEGG" id="kbs:EPA93_03995"/>
<accession>A0A4P6JJC8</accession>
<keyword evidence="2" id="KW-1185">Reference proteome</keyword>
<reference evidence="1 2" key="1">
    <citation type="submission" date="2019-01" db="EMBL/GenBank/DDBJ databases">
        <title>Ktedonosporobacter rubrisoli SCAWS-G2.</title>
        <authorList>
            <person name="Huang Y."/>
            <person name="Yan B."/>
        </authorList>
    </citation>
    <scope>NUCLEOTIDE SEQUENCE [LARGE SCALE GENOMIC DNA]</scope>
    <source>
        <strain evidence="1 2">SCAWS-G2</strain>
    </source>
</reference>
<dbReference type="RefSeq" id="WP_129885798.1">
    <property type="nucleotide sequence ID" value="NZ_CP035758.1"/>
</dbReference>
<dbReference type="OrthoDB" id="9904024at2"/>
<gene>
    <name evidence="1" type="ORF">EPA93_03995</name>
</gene>
<evidence type="ECO:0000313" key="2">
    <source>
        <dbReference type="Proteomes" id="UP000290365"/>
    </source>
</evidence>
<dbReference type="Proteomes" id="UP000290365">
    <property type="component" value="Chromosome"/>
</dbReference>
<name>A0A4P6JJC8_KTERU</name>
<sequence length="133" mass="15768">MSRKNRRKRHTQQSQPDSKIFFSLLTVRLLKDALHFFEAFLRCEPDKTPNLPFAKEVVAGLKAKLNEMLEREEWHEETPLDYNEIHLLHTSCAMYLIELKFTHQYTLIPPCIQLCKQLALVVEHVDKEVRSQH</sequence>
<organism evidence="1 2">
    <name type="scientific">Ktedonosporobacter rubrisoli</name>
    <dbReference type="NCBI Taxonomy" id="2509675"/>
    <lineage>
        <taxon>Bacteria</taxon>
        <taxon>Bacillati</taxon>
        <taxon>Chloroflexota</taxon>
        <taxon>Ktedonobacteria</taxon>
        <taxon>Ktedonobacterales</taxon>
        <taxon>Ktedonosporobacteraceae</taxon>
        <taxon>Ktedonosporobacter</taxon>
    </lineage>
</organism>
<protein>
    <submittedName>
        <fullName evidence="1">Uncharacterized protein</fullName>
    </submittedName>
</protein>